<protein>
    <submittedName>
        <fullName evidence="1">Uncharacterized protein</fullName>
    </submittedName>
</protein>
<evidence type="ECO:0000313" key="1">
    <source>
        <dbReference type="EMBL" id="AYV79341.1"/>
    </source>
</evidence>
<name>A0A3G4ZZA7_9VIRU</name>
<proteinExistence type="predicted"/>
<organism evidence="1">
    <name type="scientific">Faunusvirus sp</name>
    <dbReference type="NCBI Taxonomy" id="2487766"/>
    <lineage>
        <taxon>Viruses</taxon>
        <taxon>Varidnaviria</taxon>
        <taxon>Bamfordvirae</taxon>
        <taxon>Nucleocytoviricota</taxon>
        <taxon>Megaviricetes</taxon>
        <taxon>Imitervirales</taxon>
        <taxon>Mimiviridae</taxon>
    </lineage>
</organism>
<gene>
    <name evidence="1" type="ORF">Faunusvirus10_4</name>
</gene>
<dbReference type="EMBL" id="MK072141">
    <property type="protein sequence ID" value="AYV79341.1"/>
    <property type="molecule type" value="Genomic_DNA"/>
</dbReference>
<sequence length="433" mass="50273">MASVNRLDNSYKQLCDLYEHKLGLIWRHVDLDQYKSKLSWQITDDNGLVPIYKAVKVYRKRDASYDNPYAVEHVKKYIEHMNETDKIKLSRGKINLNIITRKPKHKMPMFNTMSNYTSLSLVPFGSSYISSNWLGSGQHDTIVYDWMGSPHVYNSPNSPSTLFTSGKYVKSYIQKLYNQHFYAPKSYAGFNIEDNVIATSSIFKHGMAGFKSSKYLDYSNYMPQYEKSAMQEYQKTAIQDKVNASAVTSITSNKYIPNYYKQQLMLDDTTWGGNYSYTYHASGNKLGTWDIETSSSAHGSYPYNYTSNMSTILNQAAGHLKNMNFSSKFMEKIIDNLTKTKLKKNKKKIAKHIKDALSKIGAQHNWGKSPYKQNYDYDGEVLKINEKVDYYTVQYQHPKHNNTSYTDKKYSKNMKQKHVKQRHHVINRGSRSR</sequence>
<accession>A0A3G4ZZA7</accession>
<reference evidence="1" key="1">
    <citation type="submission" date="2018-10" db="EMBL/GenBank/DDBJ databases">
        <title>Hidden diversity of soil giant viruses.</title>
        <authorList>
            <person name="Schulz F."/>
            <person name="Alteio L."/>
            <person name="Goudeau D."/>
            <person name="Ryan E.M."/>
            <person name="Malmstrom R.R."/>
            <person name="Blanchard J."/>
            <person name="Woyke T."/>
        </authorList>
    </citation>
    <scope>NUCLEOTIDE SEQUENCE</scope>
    <source>
        <strain evidence="1">FNV1</strain>
    </source>
</reference>